<dbReference type="GO" id="GO:0006970">
    <property type="term" value="P:response to osmotic stress"/>
    <property type="evidence" value="ECO:0007669"/>
    <property type="project" value="TreeGrafter"/>
</dbReference>
<evidence type="ECO:0000313" key="3">
    <source>
        <dbReference type="Proteomes" id="UP000834106"/>
    </source>
</evidence>
<dbReference type="Pfam" id="PF05678">
    <property type="entry name" value="VQ"/>
    <property type="match status" value="1"/>
</dbReference>
<dbReference type="GO" id="GO:0005516">
    <property type="term" value="F:calmodulin binding"/>
    <property type="evidence" value="ECO:0007669"/>
    <property type="project" value="TreeGrafter"/>
</dbReference>
<dbReference type="InterPro" id="IPR008889">
    <property type="entry name" value="VQ"/>
</dbReference>
<dbReference type="PANTHER" id="PTHR33179:SF9">
    <property type="entry name" value="OS01G0278000 PROTEIN"/>
    <property type="match status" value="1"/>
</dbReference>
<evidence type="ECO:0000313" key="2">
    <source>
        <dbReference type="EMBL" id="CAI9779568.1"/>
    </source>
</evidence>
<organism evidence="2 3">
    <name type="scientific">Fraxinus pennsylvanica</name>
    <dbReference type="NCBI Taxonomy" id="56036"/>
    <lineage>
        <taxon>Eukaryota</taxon>
        <taxon>Viridiplantae</taxon>
        <taxon>Streptophyta</taxon>
        <taxon>Embryophyta</taxon>
        <taxon>Tracheophyta</taxon>
        <taxon>Spermatophyta</taxon>
        <taxon>Magnoliopsida</taxon>
        <taxon>eudicotyledons</taxon>
        <taxon>Gunneridae</taxon>
        <taxon>Pentapetalae</taxon>
        <taxon>asterids</taxon>
        <taxon>lamiids</taxon>
        <taxon>Lamiales</taxon>
        <taxon>Oleaceae</taxon>
        <taxon>Oleeae</taxon>
        <taxon>Fraxinus</taxon>
    </lineage>
</organism>
<dbReference type="AlphaFoldDB" id="A0AAD2A1E0"/>
<dbReference type="EMBL" id="OU503052">
    <property type="protein sequence ID" value="CAI9779568.1"/>
    <property type="molecule type" value="Genomic_DNA"/>
</dbReference>
<dbReference type="Proteomes" id="UP000834106">
    <property type="component" value="Chromosome 17"/>
</dbReference>
<reference evidence="2" key="1">
    <citation type="submission" date="2023-05" db="EMBL/GenBank/DDBJ databases">
        <authorList>
            <person name="Huff M."/>
        </authorList>
    </citation>
    <scope>NUCLEOTIDE SEQUENCE</scope>
</reference>
<accession>A0AAD2A1E0</accession>
<gene>
    <name evidence="2" type="ORF">FPE_LOCUS26998</name>
</gene>
<dbReference type="PANTHER" id="PTHR33179">
    <property type="entry name" value="VQ MOTIF-CONTAINING PROTEIN"/>
    <property type="match status" value="1"/>
</dbReference>
<sequence length="222" mass="23850">MASSESFVTVEQPWTFQRSFNDSLVSEFYKKENEALTKALQMSFTGGVAAADTAASLLVKPEMVPFQTPTASGGSESEAPVLKPRTVGLTRKITKRKSRAKGATTTFITADAANFRQMVQEVTGMRFGGLNVQVPVTQVLKPEPQRLVNRLQSSGGLHTLDTSSFLLGQTHHQQVDPASYLVSQPPVASSTPPPAVVTDGGSGGLDFNSLCNFPTLESWKVM</sequence>
<protein>
    <recommendedName>
        <fullName evidence="1">VQ domain-containing protein</fullName>
    </recommendedName>
</protein>
<proteinExistence type="predicted"/>
<dbReference type="GO" id="GO:0005634">
    <property type="term" value="C:nucleus"/>
    <property type="evidence" value="ECO:0007669"/>
    <property type="project" value="TreeGrafter"/>
</dbReference>
<keyword evidence="3" id="KW-1185">Reference proteome</keyword>
<feature type="domain" description="VQ" evidence="1">
    <location>
        <begin position="104"/>
        <end position="125"/>
    </location>
</feature>
<name>A0AAD2A1E0_9LAMI</name>
<evidence type="ECO:0000259" key="1">
    <source>
        <dbReference type="Pfam" id="PF05678"/>
    </source>
</evidence>
<dbReference type="InterPro" id="IPR039609">
    <property type="entry name" value="VQ_15/22"/>
</dbReference>